<evidence type="ECO:0000313" key="6">
    <source>
        <dbReference type="EMBL" id="MBW8269472.1"/>
    </source>
</evidence>
<dbReference type="RefSeq" id="WP_220117226.1">
    <property type="nucleotide sequence ID" value="NZ_JAHZUY010000015.1"/>
</dbReference>
<keyword evidence="2" id="KW-0813">Transport</keyword>
<evidence type="ECO:0000256" key="4">
    <source>
        <dbReference type="ARBA" id="ARBA00022970"/>
    </source>
</evidence>
<dbReference type="InterPro" id="IPR000709">
    <property type="entry name" value="Leu_Ile_Val-bd"/>
</dbReference>
<comment type="similarity">
    <text evidence="1">Belongs to the leucine-binding protein family.</text>
</comment>
<protein>
    <submittedName>
        <fullName evidence="6">ABC transporter substrate-binding protein</fullName>
    </submittedName>
</protein>
<evidence type="ECO:0000256" key="2">
    <source>
        <dbReference type="ARBA" id="ARBA00022448"/>
    </source>
</evidence>
<dbReference type="PANTHER" id="PTHR30483">
    <property type="entry name" value="LEUCINE-SPECIFIC-BINDING PROTEIN"/>
    <property type="match status" value="1"/>
</dbReference>
<evidence type="ECO:0000256" key="1">
    <source>
        <dbReference type="ARBA" id="ARBA00010062"/>
    </source>
</evidence>
<dbReference type="Gene3D" id="3.40.50.2300">
    <property type="match status" value="2"/>
</dbReference>
<dbReference type="InterPro" id="IPR028081">
    <property type="entry name" value="Leu-bd"/>
</dbReference>
<reference evidence="6 7" key="1">
    <citation type="submission" date="2021-08" db="EMBL/GenBank/DDBJ databases">
        <title>Caldovatus sediminis gen. nov., sp. nov., a moderately thermophilic bacterium isolated from a hot spring.</title>
        <authorList>
            <person name="Hu C.-J."/>
            <person name="Li W.-J."/>
            <person name="Xian W.-D."/>
        </authorList>
    </citation>
    <scope>NUCLEOTIDE SEQUENCE [LARGE SCALE GENOMIC DNA]</scope>
    <source>
        <strain evidence="6 7">SYSU G05006</strain>
    </source>
</reference>
<keyword evidence="4" id="KW-0029">Amino-acid transport</keyword>
<evidence type="ECO:0000256" key="3">
    <source>
        <dbReference type="ARBA" id="ARBA00022729"/>
    </source>
</evidence>
<keyword evidence="3" id="KW-0732">Signal</keyword>
<sequence length="420" mass="45441">MTTPLSNTAATRRGALALGLGAATAGAGFRRARAQQNPAEVKVAVLAPMSGPWARQGILARLGAEMAVDDINSSGGIRALGGAKMKLVIYDAGENPERAKNAAQRMVAQEPDLVGGSGAWLSSFTLAVTEVTERAEIPWLTLSYADSITERGFRYVFQCSPTSSAQARQTLPEVLALAERATGRRPRRLGMIADNTAAPQGIVKPIREGEAQKHGLTIVVDETFTPPLSDATPLIQRVRSARPDFLLLLSTAVPDDKLLVEKLNEFGLGQGRLPTIGNGGHWGAPELAQVTNPRILEGMMFTLSNWPGKGLEELNRRFVARTGEPWLGHDSLLPYADMMILREAMERAGSADRRKVAEAIRSLDIRNEGPALYFPSRHLKFDQRGRLVDAVMVTCQWRGGVPQVVSPETIATAQALWPRS</sequence>
<dbReference type="InterPro" id="IPR028082">
    <property type="entry name" value="Peripla_BP_I"/>
</dbReference>
<dbReference type="EMBL" id="JAHZUY010000015">
    <property type="protein sequence ID" value="MBW8269472.1"/>
    <property type="molecule type" value="Genomic_DNA"/>
</dbReference>
<evidence type="ECO:0000313" key="7">
    <source>
        <dbReference type="Proteomes" id="UP001519924"/>
    </source>
</evidence>
<comment type="caution">
    <text evidence="6">The sequence shown here is derived from an EMBL/GenBank/DDBJ whole genome shotgun (WGS) entry which is preliminary data.</text>
</comment>
<dbReference type="PROSITE" id="PS51318">
    <property type="entry name" value="TAT"/>
    <property type="match status" value="1"/>
</dbReference>
<dbReference type="PANTHER" id="PTHR30483:SF37">
    <property type="entry name" value="ABC TRANSPORTER SUBSTRATE-BINDING PROTEIN"/>
    <property type="match status" value="1"/>
</dbReference>
<organism evidence="6 7">
    <name type="scientific">Caldovatus aquaticus</name>
    <dbReference type="NCBI Taxonomy" id="2865671"/>
    <lineage>
        <taxon>Bacteria</taxon>
        <taxon>Pseudomonadati</taxon>
        <taxon>Pseudomonadota</taxon>
        <taxon>Alphaproteobacteria</taxon>
        <taxon>Acetobacterales</taxon>
        <taxon>Roseomonadaceae</taxon>
        <taxon>Caldovatus</taxon>
    </lineage>
</organism>
<proteinExistence type="inferred from homology"/>
<gene>
    <name evidence="6" type="ORF">K1J50_08230</name>
</gene>
<dbReference type="Proteomes" id="UP001519924">
    <property type="component" value="Unassembled WGS sequence"/>
</dbReference>
<dbReference type="InterPro" id="IPR006311">
    <property type="entry name" value="TAT_signal"/>
</dbReference>
<name>A0ABS7F1G9_9PROT</name>
<dbReference type="Pfam" id="PF13458">
    <property type="entry name" value="Peripla_BP_6"/>
    <property type="match status" value="1"/>
</dbReference>
<keyword evidence="7" id="KW-1185">Reference proteome</keyword>
<dbReference type="PRINTS" id="PR00337">
    <property type="entry name" value="LEUILEVALBP"/>
</dbReference>
<accession>A0ABS7F1G9</accession>
<dbReference type="CDD" id="cd06340">
    <property type="entry name" value="PBP1_ABC_ligand_binding-like"/>
    <property type="match status" value="1"/>
</dbReference>
<evidence type="ECO:0000259" key="5">
    <source>
        <dbReference type="Pfam" id="PF13458"/>
    </source>
</evidence>
<dbReference type="InterPro" id="IPR051010">
    <property type="entry name" value="BCAA_transport"/>
</dbReference>
<dbReference type="SUPFAM" id="SSF53822">
    <property type="entry name" value="Periplasmic binding protein-like I"/>
    <property type="match status" value="1"/>
</dbReference>
<feature type="domain" description="Leucine-binding protein" evidence="5">
    <location>
        <begin position="40"/>
        <end position="374"/>
    </location>
</feature>